<proteinExistence type="predicted"/>
<accession>A0A1I5F638</accession>
<reference evidence="2" key="1">
    <citation type="submission" date="2016-10" db="EMBL/GenBank/DDBJ databases">
        <authorList>
            <person name="Varghese N."/>
            <person name="Submissions S."/>
        </authorList>
    </citation>
    <scope>NUCLEOTIDE SEQUENCE [LARGE SCALE GENOMIC DNA]</scope>
    <source>
        <strain evidence="2">DSM 15282</strain>
    </source>
</reference>
<keyword evidence="2" id="KW-1185">Reference proteome</keyword>
<sequence length="91" mass="10651">MKISSAVGEFKILQTVKNRDELLVLGSWNDLVRLFDSSRTFLVNRTENLFGLYLCKQECADFLTKILQQIDNQDSEDFRIEKSLTEKRYLA</sequence>
<evidence type="ECO:0000313" key="1">
    <source>
        <dbReference type="EMBL" id="SFO19268.1"/>
    </source>
</evidence>
<dbReference type="RefSeq" id="WP_091652659.1">
    <property type="nucleotide sequence ID" value="NZ_FOVW01000004.1"/>
</dbReference>
<dbReference type="AlphaFoldDB" id="A0A1I5F638"/>
<dbReference type="EMBL" id="FOVW01000004">
    <property type="protein sequence ID" value="SFO19268.1"/>
    <property type="molecule type" value="Genomic_DNA"/>
</dbReference>
<dbReference type="Proteomes" id="UP000199564">
    <property type="component" value="Unassembled WGS sequence"/>
</dbReference>
<gene>
    <name evidence="1" type="ORF">SAMN04488519_104235</name>
</gene>
<protein>
    <submittedName>
        <fullName evidence="1">Uncharacterized protein</fullName>
    </submittedName>
</protein>
<evidence type="ECO:0000313" key="2">
    <source>
        <dbReference type="Proteomes" id="UP000199564"/>
    </source>
</evidence>
<organism evidence="1 2">
    <name type="scientific">Algoriphagus ornithinivorans</name>
    <dbReference type="NCBI Taxonomy" id="226506"/>
    <lineage>
        <taxon>Bacteria</taxon>
        <taxon>Pseudomonadati</taxon>
        <taxon>Bacteroidota</taxon>
        <taxon>Cytophagia</taxon>
        <taxon>Cytophagales</taxon>
        <taxon>Cyclobacteriaceae</taxon>
        <taxon>Algoriphagus</taxon>
    </lineage>
</organism>
<name>A0A1I5F638_9BACT</name>
<dbReference type="STRING" id="226506.SAMN04488519_104235"/>